<dbReference type="EMBL" id="CYKH01000161">
    <property type="protein sequence ID" value="CUE74108.1"/>
    <property type="molecule type" value="Genomic_DNA"/>
</dbReference>
<gene>
    <name evidence="2" type="ORF">BSAL_55585</name>
</gene>
<dbReference type="Proteomes" id="UP000051952">
    <property type="component" value="Unassembled WGS sequence"/>
</dbReference>
<name>A0A0S4IML8_BODSA</name>
<proteinExistence type="predicted"/>
<reference evidence="3" key="1">
    <citation type="submission" date="2015-09" db="EMBL/GenBank/DDBJ databases">
        <authorList>
            <consortium name="Pathogen Informatics"/>
        </authorList>
    </citation>
    <scope>NUCLEOTIDE SEQUENCE [LARGE SCALE GENOMIC DNA]</scope>
    <source>
        <strain evidence="3">Lake Konstanz</strain>
    </source>
</reference>
<evidence type="ECO:0000256" key="1">
    <source>
        <dbReference type="SAM" id="MobiDB-lite"/>
    </source>
</evidence>
<organism evidence="2 3">
    <name type="scientific">Bodo saltans</name>
    <name type="common">Flagellated protozoan</name>
    <dbReference type="NCBI Taxonomy" id="75058"/>
    <lineage>
        <taxon>Eukaryota</taxon>
        <taxon>Discoba</taxon>
        <taxon>Euglenozoa</taxon>
        <taxon>Kinetoplastea</taxon>
        <taxon>Metakinetoplastina</taxon>
        <taxon>Eubodonida</taxon>
        <taxon>Bodonidae</taxon>
        <taxon>Bodo</taxon>
    </lineage>
</organism>
<evidence type="ECO:0000313" key="3">
    <source>
        <dbReference type="Proteomes" id="UP000051952"/>
    </source>
</evidence>
<accession>A0A0S4IML8</accession>
<keyword evidence="3" id="KW-1185">Reference proteome</keyword>
<dbReference type="VEuPathDB" id="TriTrypDB:BSAL_55585"/>
<feature type="region of interest" description="Disordered" evidence="1">
    <location>
        <begin position="297"/>
        <end position="342"/>
    </location>
</feature>
<dbReference type="OMA" id="LQHGICA"/>
<dbReference type="AlphaFoldDB" id="A0A0S4IML8"/>
<feature type="compositionally biased region" description="Polar residues" evidence="1">
    <location>
        <begin position="297"/>
        <end position="317"/>
    </location>
</feature>
<sequence length="342" mass="36641">MGGKPHTKKSSSSAQKPKPCIAGVAPFFSMTRGGVVNFSTDHVTVDVTLPLSSLTDPVALEYTVLRLVLHKSVQQHQQEQRRRAGGVATQFHHSSSSNTILAGESGEIAVDNRIMVDIIQMSPMSNTVQQIAGTNNFRVSVLVTVRVAEVASLGMLVGVAVGGNERPYKDTFRVRILDTASGANSSNKYNEATDEAKNSAADAPVVLCRCGEDEPVTSGSTVLLGVEPNLIKSLAIRPPRVAPGKWTRETTDVHTLDVVFEIDMEKQLGGSSNARGVEACQEDTSLIGKDEVPTVSTNFVAKKPQSSTRQPARSTPSLGKIDDTLLTSSSNKRQRLDDSDDE</sequence>
<evidence type="ECO:0000313" key="2">
    <source>
        <dbReference type="EMBL" id="CUE74108.1"/>
    </source>
</evidence>
<protein>
    <submittedName>
        <fullName evidence="2">Uncharacterized protein</fullName>
    </submittedName>
</protein>